<evidence type="ECO:0000313" key="2">
    <source>
        <dbReference type="EMBL" id="GIY61298.1"/>
    </source>
</evidence>
<organism evidence="2 3">
    <name type="scientific">Caerostris darwini</name>
    <dbReference type="NCBI Taxonomy" id="1538125"/>
    <lineage>
        <taxon>Eukaryota</taxon>
        <taxon>Metazoa</taxon>
        <taxon>Ecdysozoa</taxon>
        <taxon>Arthropoda</taxon>
        <taxon>Chelicerata</taxon>
        <taxon>Arachnida</taxon>
        <taxon>Araneae</taxon>
        <taxon>Araneomorphae</taxon>
        <taxon>Entelegynae</taxon>
        <taxon>Araneoidea</taxon>
        <taxon>Araneidae</taxon>
        <taxon>Caerostris</taxon>
    </lineage>
</organism>
<reference evidence="2 3" key="1">
    <citation type="submission" date="2021-06" db="EMBL/GenBank/DDBJ databases">
        <title>Caerostris darwini draft genome.</title>
        <authorList>
            <person name="Kono N."/>
            <person name="Arakawa K."/>
        </authorList>
    </citation>
    <scope>NUCLEOTIDE SEQUENCE [LARGE SCALE GENOMIC DNA]</scope>
</reference>
<dbReference type="AlphaFoldDB" id="A0AAV4UU90"/>
<proteinExistence type="predicted"/>
<name>A0AAV4UU90_9ARAC</name>
<feature type="region of interest" description="Disordered" evidence="1">
    <location>
        <begin position="27"/>
        <end position="55"/>
    </location>
</feature>
<evidence type="ECO:0000256" key="1">
    <source>
        <dbReference type="SAM" id="MobiDB-lite"/>
    </source>
</evidence>
<keyword evidence="3" id="KW-1185">Reference proteome</keyword>
<dbReference type="EMBL" id="BPLQ01011932">
    <property type="protein sequence ID" value="GIY61298.1"/>
    <property type="molecule type" value="Genomic_DNA"/>
</dbReference>
<accession>A0AAV4UU90</accession>
<protein>
    <submittedName>
        <fullName evidence="2">Uncharacterized protein</fullName>
    </submittedName>
</protein>
<sequence>MCYSSKKRTFSVVGHSSEDVSKKMCQHSTSSTFPNGSLMENSPFPGESSISFPSDVESESSINNVVYNKQ</sequence>
<gene>
    <name evidence="2" type="ORF">CDAR_217031</name>
</gene>
<feature type="compositionally biased region" description="Polar residues" evidence="1">
    <location>
        <begin position="27"/>
        <end position="40"/>
    </location>
</feature>
<comment type="caution">
    <text evidence="2">The sequence shown here is derived from an EMBL/GenBank/DDBJ whole genome shotgun (WGS) entry which is preliminary data.</text>
</comment>
<evidence type="ECO:0000313" key="3">
    <source>
        <dbReference type="Proteomes" id="UP001054837"/>
    </source>
</evidence>
<dbReference type="Proteomes" id="UP001054837">
    <property type="component" value="Unassembled WGS sequence"/>
</dbReference>